<proteinExistence type="predicted"/>
<reference evidence="2" key="1">
    <citation type="journal article" date="2022" name="Mol. Ecol. Resour.">
        <title>The genomes of chicory, endive, great burdock and yacon provide insights into Asteraceae palaeo-polyploidization history and plant inulin production.</title>
        <authorList>
            <person name="Fan W."/>
            <person name="Wang S."/>
            <person name="Wang H."/>
            <person name="Wang A."/>
            <person name="Jiang F."/>
            <person name="Liu H."/>
            <person name="Zhao H."/>
            <person name="Xu D."/>
            <person name="Zhang Y."/>
        </authorList>
    </citation>
    <scope>NUCLEOTIDE SEQUENCE [LARGE SCALE GENOMIC DNA]</scope>
    <source>
        <strain evidence="2">cv. Punajuju</strain>
    </source>
</reference>
<evidence type="ECO:0000313" key="1">
    <source>
        <dbReference type="EMBL" id="KAI3699761.1"/>
    </source>
</evidence>
<evidence type="ECO:0000313" key="2">
    <source>
        <dbReference type="Proteomes" id="UP001055811"/>
    </source>
</evidence>
<organism evidence="1 2">
    <name type="scientific">Cichorium intybus</name>
    <name type="common">Chicory</name>
    <dbReference type="NCBI Taxonomy" id="13427"/>
    <lineage>
        <taxon>Eukaryota</taxon>
        <taxon>Viridiplantae</taxon>
        <taxon>Streptophyta</taxon>
        <taxon>Embryophyta</taxon>
        <taxon>Tracheophyta</taxon>
        <taxon>Spermatophyta</taxon>
        <taxon>Magnoliopsida</taxon>
        <taxon>eudicotyledons</taxon>
        <taxon>Gunneridae</taxon>
        <taxon>Pentapetalae</taxon>
        <taxon>asterids</taxon>
        <taxon>campanulids</taxon>
        <taxon>Asterales</taxon>
        <taxon>Asteraceae</taxon>
        <taxon>Cichorioideae</taxon>
        <taxon>Cichorieae</taxon>
        <taxon>Cichoriinae</taxon>
        <taxon>Cichorium</taxon>
    </lineage>
</organism>
<dbReference type="Proteomes" id="UP001055811">
    <property type="component" value="Linkage Group LG08"/>
</dbReference>
<protein>
    <submittedName>
        <fullName evidence="1">Uncharacterized protein</fullName>
    </submittedName>
</protein>
<accession>A0ACB8ZR18</accession>
<sequence>MMVDLTLSNINPILHVSLNQPHTPTRIPPNHLTLTPIPMHKQSPTTPPLITSRFGHSRYQTSNAVTGVISIDSLRFPPNITISNCSSYSESVEAYLRC</sequence>
<comment type="caution">
    <text evidence="1">The sequence shown here is derived from an EMBL/GenBank/DDBJ whole genome shotgun (WGS) entry which is preliminary data.</text>
</comment>
<keyword evidence="2" id="KW-1185">Reference proteome</keyword>
<gene>
    <name evidence="1" type="ORF">L2E82_44273</name>
</gene>
<name>A0ACB8ZR18_CICIN</name>
<reference evidence="1 2" key="2">
    <citation type="journal article" date="2022" name="Mol. Ecol. Resour.">
        <title>The genomes of chicory, endive, great burdock and yacon provide insights into Asteraceae paleo-polyploidization history and plant inulin production.</title>
        <authorList>
            <person name="Fan W."/>
            <person name="Wang S."/>
            <person name="Wang H."/>
            <person name="Wang A."/>
            <person name="Jiang F."/>
            <person name="Liu H."/>
            <person name="Zhao H."/>
            <person name="Xu D."/>
            <person name="Zhang Y."/>
        </authorList>
    </citation>
    <scope>NUCLEOTIDE SEQUENCE [LARGE SCALE GENOMIC DNA]</scope>
    <source>
        <strain evidence="2">cv. Punajuju</strain>
        <tissue evidence="1">Leaves</tissue>
    </source>
</reference>
<dbReference type="EMBL" id="CM042016">
    <property type="protein sequence ID" value="KAI3699761.1"/>
    <property type="molecule type" value="Genomic_DNA"/>
</dbReference>